<dbReference type="EMBL" id="CP000750">
    <property type="protein sequence ID" value="ABS02647.1"/>
    <property type="molecule type" value="Genomic_DNA"/>
</dbReference>
<feature type="compositionally biased region" description="Polar residues" evidence="3">
    <location>
        <begin position="174"/>
        <end position="188"/>
    </location>
</feature>
<evidence type="ECO:0000313" key="5">
    <source>
        <dbReference type="EMBL" id="ABS02647.1"/>
    </source>
</evidence>
<dbReference type="GO" id="GO:0016722">
    <property type="term" value="F:oxidoreductase activity, acting on metal ions"/>
    <property type="evidence" value="ECO:0007669"/>
    <property type="project" value="InterPro"/>
</dbReference>
<dbReference type="CDD" id="cd01043">
    <property type="entry name" value="DPS"/>
    <property type="match status" value="1"/>
</dbReference>
<feature type="domain" description="Ferritin/DPS" evidence="4">
    <location>
        <begin position="31"/>
        <end position="169"/>
    </location>
</feature>
<comment type="similarity">
    <text evidence="1 2">Belongs to the Dps family.</text>
</comment>
<dbReference type="InterPro" id="IPR002177">
    <property type="entry name" value="DPS_DNA-bd"/>
</dbReference>
<dbReference type="InterPro" id="IPR008331">
    <property type="entry name" value="Ferritin_DPS_dom"/>
</dbReference>
<evidence type="ECO:0000259" key="4">
    <source>
        <dbReference type="Pfam" id="PF00210"/>
    </source>
</evidence>
<dbReference type="PANTHER" id="PTHR42932:SF3">
    <property type="entry name" value="DNA PROTECTION DURING STARVATION PROTEIN"/>
    <property type="match status" value="1"/>
</dbReference>
<evidence type="ECO:0000256" key="2">
    <source>
        <dbReference type="RuleBase" id="RU003875"/>
    </source>
</evidence>
<evidence type="ECO:0000256" key="1">
    <source>
        <dbReference type="ARBA" id="ARBA00009497"/>
    </source>
</evidence>
<accession>A6W758</accession>
<dbReference type="STRING" id="266940.Krad_1159"/>
<dbReference type="PIRSF" id="PIRSF005900">
    <property type="entry name" value="Dps"/>
    <property type="match status" value="1"/>
</dbReference>
<dbReference type="Proteomes" id="UP000001116">
    <property type="component" value="Chromosome"/>
</dbReference>
<dbReference type="PRINTS" id="PR01346">
    <property type="entry name" value="HELNAPAPROT"/>
</dbReference>
<organism evidence="5 6">
    <name type="scientific">Kineococcus radiotolerans (strain ATCC BAA-149 / DSM 14245 / SRS30216)</name>
    <dbReference type="NCBI Taxonomy" id="266940"/>
    <lineage>
        <taxon>Bacteria</taxon>
        <taxon>Bacillati</taxon>
        <taxon>Actinomycetota</taxon>
        <taxon>Actinomycetes</taxon>
        <taxon>Kineosporiales</taxon>
        <taxon>Kineosporiaceae</taxon>
        <taxon>Kineococcus</taxon>
    </lineage>
</organism>
<gene>
    <name evidence="5" type="ordered locus">Krad_1159</name>
</gene>
<dbReference type="Gene3D" id="1.20.1260.10">
    <property type="match status" value="1"/>
</dbReference>
<evidence type="ECO:0000256" key="3">
    <source>
        <dbReference type="SAM" id="MobiDB-lite"/>
    </source>
</evidence>
<dbReference type="SUPFAM" id="SSF47240">
    <property type="entry name" value="Ferritin-like"/>
    <property type="match status" value="1"/>
</dbReference>
<protein>
    <submittedName>
        <fullName evidence="5">Ferritin Dps family protein</fullName>
    </submittedName>
</protein>
<evidence type="ECO:0000313" key="6">
    <source>
        <dbReference type="Proteomes" id="UP000001116"/>
    </source>
</evidence>
<keyword evidence="6" id="KW-1185">Reference proteome</keyword>
<dbReference type="eggNOG" id="COG0783">
    <property type="taxonomic scope" value="Bacteria"/>
</dbReference>
<name>A6W758_KINRD</name>
<dbReference type="RefSeq" id="WP_012084499.1">
    <property type="nucleotide sequence ID" value="NC_009664.2"/>
</dbReference>
<proteinExistence type="inferred from homology"/>
<dbReference type="InterPro" id="IPR023188">
    <property type="entry name" value="DPS_DNA-bd_CS"/>
</dbReference>
<dbReference type="Pfam" id="PF00210">
    <property type="entry name" value="Ferritin"/>
    <property type="match status" value="1"/>
</dbReference>
<dbReference type="InterPro" id="IPR009078">
    <property type="entry name" value="Ferritin-like_SF"/>
</dbReference>
<dbReference type="PROSITE" id="PS00818">
    <property type="entry name" value="DPS_1"/>
    <property type="match status" value="1"/>
</dbReference>
<dbReference type="KEGG" id="kra:Krad_1159"/>
<dbReference type="PANTHER" id="PTHR42932">
    <property type="entry name" value="GENERAL STRESS PROTEIN 20U"/>
    <property type="match status" value="1"/>
</dbReference>
<dbReference type="GO" id="GO:0008199">
    <property type="term" value="F:ferric iron binding"/>
    <property type="evidence" value="ECO:0007669"/>
    <property type="project" value="InterPro"/>
</dbReference>
<reference evidence="6" key="1">
    <citation type="journal article" date="2008" name="PLoS ONE">
        <title>Survival in nuclear waste, extreme resistance, and potential applications gleaned from the genome sequence of Kineococcus radiotolerans SRS30216.</title>
        <authorList>
            <person name="Bagwell C.E."/>
            <person name="Bhat S."/>
            <person name="Hawkins G.M."/>
            <person name="Smith B.W."/>
            <person name="Biswas T."/>
            <person name="Hoover T.R."/>
            <person name="Saunders E."/>
            <person name="Han C.S."/>
            <person name="Tsodikov O.V."/>
            <person name="Shimkets L.J."/>
        </authorList>
    </citation>
    <scope>NUCLEOTIDE SEQUENCE [LARGE SCALE GENOMIC DNA]</scope>
    <source>
        <strain evidence="6">ATCC BAA-149 / DSM 14245 / SRS30216</strain>
    </source>
</reference>
<sequence>MAKESKKMKAEGVPLYTVPGLTPEQAAEIAAVLQDRLNALTDLHLTLKHVHWNVVGPHFVAVHEMLDPQVDAVREMADTTAERIATLGLSPYGTPGALVADRSWDDYSIGRAGAIEHLGALDLVYSGVIQDHRRAVEAVGELDPITEDMLIAQSAQLEQYHWFVRAHLETSGGQLSTAGASSEVQARSQARAGAKRKTA</sequence>
<dbReference type="AlphaFoldDB" id="A6W758"/>
<dbReference type="HOGENOM" id="CLU_098183_1_0_11"/>
<feature type="region of interest" description="Disordered" evidence="3">
    <location>
        <begin position="174"/>
        <end position="199"/>
    </location>
</feature>
<dbReference type="InterPro" id="IPR012347">
    <property type="entry name" value="Ferritin-like"/>
</dbReference>